<dbReference type="InterPro" id="IPR016092">
    <property type="entry name" value="ATAP"/>
</dbReference>
<dbReference type="Pfam" id="PF01521">
    <property type="entry name" value="Fe-S_biosyn"/>
    <property type="match status" value="1"/>
</dbReference>
<proteinExistence type="inferred from homology"/>
<sequence length="104" mass="11783">MNIVRITNIAFKKLKKIGNPDVFFYCKSGGCNGLEYVLEPIKTKPEKAEQQKLDEKSNLWVCNRSMFYLIDTEIDWIDNPMGSRFVFSNPNSSGSCGCGKTFSV</sequence>
<evidence type="ECO:0000313" key="3">
    <source>
        <dbReference type="EMBL" id="QHS98546.1"/>
    </source>
</evidence>
<dbReference type="GO" id="GO:0005737">
    <property type="term" value="C:cytoplasm"/>
    <property type="evidence" value="ECO:0007669"/>
    <property type="project" value="TreeGrafter"/>
</dbReference>
<protein>
    <recommendedName>
        <fullName evidence="2">Core domain-containing protein</fullName>
    </recommendedName>
</protein>
<reference evidence="3" key="1">
    <citation type="journal article" date="2020" name="Nature">
        <title>Giant virus diversity and host interactions through global metagenomics.</title>
        <authorList>
            <person name="Schulz F."/>
            <person name="Roux S."/>
            <person name="Paez-Espino D."/>
            <person name="Jungbluth S."/>
            <person name="Walsh D.A."/>
            <person name="Denef V.J."/>
            <person name="McMahon K.D."/>
            <person name="Konstantinidis K.T."/>
            <person name="Eloe-Fadrosh E.A."/>
            <person name="Kyrpides N.C."/>
            <person name="Woyke T."/>
        </authorList>
    </citation>
    <scope>NUCLEOTIDE SEQUENCE</scope>
    <source>
        <strain evidence="3">GVMAG-M-3300020185-18</strain>
    </source>
</reference>
<evidence type="ECO:0000256" key="1">
    <source>
        <dbReference type="ARBA" id="ARBA00006718"/>
    </source>
</evidence>
<feature type="domain" description="Core" evidence="2">
    <location>
        <begin position="4"/>
        <end position="100"/>
    </location>
</feature>
<accession>A0A6C0C2F8</accession>
<dbReference type="PANTHER" id="PTHR10072">
    <property type="entry name" value="IRON-SULFUR CLUSTER ASSEMBLY PROTEIN"/>
    <property type="match status" value="1"/>
</dbReference>
<name>A0A6C0C2F8_9ZZZZ</name>
<dbReference type="GO" id="GO:0016226">
    <property type="term" value="P:iron-sulfur cluster assembly"/>
    <property type="evidence" value="ECO:0007669"/>
    <property type="project" value="InterPro"/>
</dbReference>
<dbReference type="NCBIfam" id="TIGR00049">
    <property type="entry name" value="iron-sulfur cluster assembly accessory protein"/>
    <property type="match status" value="1"/>
</dbReference>
<dbReference type="SUPFAM" id="SSF89360">
    <property type="entry name" value="HesB-like domain"/>
    <property type="match status" value="1"/>
</dbReference>
<evidence type="ECO:0000259" key="2">
    <source>
        <dbReference type="Pfam" id="PF01521"/>
    </source>
</evidence>
<comment type="similarity">
    <text evidence="1">Belongs to the HesB/IscA family.</text>
</comment>
<dbReference type="PANTHER" id="PTHR10072:SF41">
    <property type="entry name" value="IRON-SULFUR CLUSTER ASSEMBLY 1 HOMOLOG, MITOCHONDRIAL"/>
    <property type="match status" value="1"/>
</dbReference>
<organism evidence="3">
    <name type="scientific">viral metagenome</name>
    <dbReference type="NCBI Taxonomy" id="1070528"/>
    <lineage>
        <taxon>unclassified sequences</taxon>
        <taxon>metagenomes</taxon>
        <taxon>organismal metagenomes</taxon>
    </lineage>
</organism>
<dbReference type="EMBL" id="MN739318">
    <property type="protein sequence ID" value="QHS98546.1"/>
    <property type="molecule type" value="Genomic_DNA"/>
</dbReference>
<dbReference type="InterPro" id="IPR000361">
    <property type="entry name" value="ATAP_core_dom"/>
</dbReference>
<dbReference type="GO" id="GO:0051537">
    <property type="term" value="F:2 iron, 2 sulfur cluster binding"/>
    <property type="evidence" value="ECO:0007669"/>
    <property type="project" value="TreeGrafter"/>
</dbReference>
<dbReference type="AlphaFoldDB" id="A0A6C0C2F8"/>
<dbReference type="InterPro" id="IPR050322">
    <property type="entry name" value="Fe-S_cluster_asmbl/transfer"/>
</dbReference>
<dbReference type="InterPro" id="IPR035903">
    <property type="entry name" value="HesB-like_dom_sf"/>
</dbReference>
<dbReference type="Gene3D" id="2.60.300.12">
    <property type="entry name" value="HesB-like domain"/>
    <property type="match status" value="1"/>
</dbReference>